<dbReference type="Proteomes" id="UP000265618">
    <property type="component" value="Unassembled WGS sequence"/>
</dbReference>
<keyword evidence="3" id="KW-1185">Reference proteome</keyword>
<evidence type="ECO:0000313" key="2">
    <source>
        <dbReference type="EMBL" id="GCA63890.1"/>
    </source>
</evidence>
<proteinExistence type="predicted"/>
<sequence length="60" mass="6340">AGGQQDLFPSPRPSKRESIVAPGSLPDTEVKILSQFDIQGEDIDRKEKETGAGTLASSSP</sequence>
<comment type="caution">
    <text evidence="2">The sequence shown here is derived from an EMBL/GenBank/DDBJ whole genome shotgun (WGS) entry which is preliminary data.</text>
</comment>
<gene>
    <name evidence="2" type="ORF">KIPB_012354</name>
</gene>
<feature type="region of interest" description="Disordered" evidence="1">
    <location>
        <begin position="38"/>
        <end position="60"/>
    </location>
</feature>
<feature type="region of interest" description="Disordered" evidence="1">
    <location>
        <begin position="1"/>
        <end position="26"/>
    </location>
</feature>
<accession>A0A391NTF6</accession>
<reference evidence="2 3" key="1">
    <citation type="journal article" date="2018" name="PLoS ONE">
        <title>The draft genome of Kipferlia bialata reveals reductive genome evolution in fornicate parasites.</title>
        <authorList>
            <person name="Tanifuji G."/>
            <person name="Takabayashi S."/>
            <person name="Kume K."/>
            <person name="Takagi M."/>
            <person name="Nakayama T."/>
            <person name="Kamikawa R."/>
            <person name="Inagaki Y."/>
            <person name="Hashimoto T."/>
        </authorList>
    </citation>
    <scope>NUCLEOTIDE SEQUENCE [LARGE SCALE GENOMIC DNA]</scope>
    <source>
        <strain evidence="2">NY0173</strain>
    </source>
</reference>
<feature type="non-terminal residue" evidence="2">
    <location>
        <position position="1"/>
    </location>
</feature>
<organism evidence="2 3">
    <name type="scientific">Kipferlia bialata</name>
    <dbReference type="NCBI Taxonomy" id="797122"/>
    <lineage>
        <taxon>Eukaryota</taxon>
        <taxon>Metamonada</taxon>
        <taxon>Carpediemonas-like organisms</taxon>
        <taxon>Kipferlia</taxon>
    </lineage>
</organism>
<evidence type="ECO:0000256" key="1">
    <source>
        <dbReference type="SAM" id="MobiDB-lite"/>
    </source>
</evidence>
<protein>
    <submittedName>
        <fullName evidence="2">Uncharacterized protein</fullName>
    </submittedName>
</protein>
<name>A0A391NTF6_9EUKA</name>
<evidence type="ECO:0000313" key="3">
    <source>
        <dbReference type="Proteomes" id="UP000265618"/>
    </source>
</evidence>
<dbReference type="EMBL" id="BDIP01005427">
    <property type="protein sequence ID" value="GCA63890.1"/>
    <property type="molecule type" value="Genomic_DNA"/>
</dbReference>
<dbReference type="AlphaFoldDB" id="A0A391NTF6"/>